<evidence type="ECO:0000313" key="2">
    <source>
        <dbReference type="Proteomes" id="UP000186922"/>
    </source>
</evidence>
<keyword evidence="2" id="KW-1185">Reference proteome</keyword>
<dbReference type="Proteomes" id="UP000186922">
    <property type="component" value="Unassembled WGS sequence"/>
</dbReference>
<gene>
    <name evidence="1" type="primary">RvY_10922</name>
    <name evidence="1" type="synonym">RvY_10922.1</name>
    <name evidence="1" type="ORF">RvY_10922-1</name>
</gene>
<comment type="caution">
    <text evidence="1">The sequence shown here is derived from an EMBL/GenBank/DDBJ whole genome shotgun (WGS) entry which is preliminary data.</text>
</comment>
<proteinExistence type="predicted"/>
<name>A0A1D1VGE7_RAMVA</name>
<dbReference type="EMBL" id="BDGG01000005">
    <property type="protein sequence ID" value="GAV00001.1"/>
    <property type="molecule type" value="Genomic_DNA"/>
</dbReference>
<sequence>MGPHSSSRHGRTLGLPGHPGVQSTVSASLLSTIVFRCGFPGRGDRCSSTLPTSTVGLSSSKSLFRPLSTPQKKFTEIRRLVSRTLWTAKACDFDEMLHLDIDNSRHFVLSCQEVQIFPEAHLLFALPCILAVQFT</sequence>
<organism evidence="1 2">
    <name type="scientific">Ramazzottius varieornatus</name>
    <name type="common">Water bear</name>
    <name type="synonym">Tardigrade</name>
    <dbReference type="NCBI Taxonomy" id="947166"/>
    <lineage>
        <taxon>Eukaryota</taxon>
        <taxon>Metazoa</taxon>
        <taxon>Ecdysozoa</taxon>
        <taxon>Tardigrada</taxon>
        <taxon>Eutardigrada</taxon>
        <taxon>Parachela</taxon>
        <taxon>Hypsibioidea</taxon>
        <taxon>Ramazzottiidae</taxon>
        <taxon>Ramazzottius</taxon>
    </lineage>
</organism>
<protein>
    <submittedName>
        <fullName evidence="1">Uncharacterized protein</fullName>
    </submittedName>
</protein>
<reference evidence="1 2" key="1">
    <citation type="journal article" date="2016" name="Nat. Commun.">
        <title>Extremotolerant tardigrade genome and improved radiotolerance of human cultured cells by tardigrade-unique protein.</title>
        <authorList>
            <person name="Hashimoto T."/>
            <person name="Horikawa D.D."/>
            <person name="Saito Y."/>
            <person name="Kuwahara H."/>
            <person name="Kozuka-Hata H."/>
            <person name="Shin-I T."/>
            <person name="Minakuchi Y."/>
            <person name="Ohishi K."/>
            <person name="Motoyama A."/>
            <person name="Aizu T."/>
            <person name="Enomoto A."/>
            <person name="Kondo K."/>
            <person name="Tanaka S."/>
            <person name="Hara Y."/>
            <person name="Koshikawa S."/>
            <person name="Sagara H."/>
            <person name="Miura T."/>
            <person name="Yokobori S."/>
            <person name="Miyagawa K."/>
            <person name="Suzuki Y."/>
            <person name="Kubo T."/>
            <person name="Oyama M."/>
            <person name="Kohara Y."/>
            <person name="Fujiyama A."/>
            <person name="Arakawa K."/>
            <person name="Katayama T."/>
            <person name="Toyoda A."/>
            <person name="Kunieda T."/>
        </authorList>
    </citation>
    <scope>NUCLEOTIDE SEQUENCE [LARGE SCALE GENOMIC DNA]</scope>
    <source>
        <strain evidence="1 2">YOKOZUNA-1</strain>
    </source>
</reference>
<dbReference type="AlphaFoldDB" id="A0A1D1VGE7"/>
<evidence type="ECO:0000313" key="1">
    <source>
        <dbReference type="EMBL" id="GAV00001.1"/>
    </source>
</evidence>
<accession>A0A1D1VGE7</accession>